<dbReference type="CDD" id="cd10433">
    <property type="entry name" value="YccA_like"/>
    <property type="match status" value="1"/>
</dbReference>
<evidence type="ECO:0000256" key="7">
    <source>
        <dbReference type="RuleBase" id="RU004379"/>
    </source>
</evidence>
<dbReference type="EMBL" id="JAIMJA010000012">
    <property type="protein sequence ID" value="MCE2595662.1"/>
    <property type="molecule type" value="Genomic_DNA"/>
</dbReference>
<feature type="transmembrane region" description="Helical" evidence="7">
    <location>
        <begin position="49"/>
        <end position="65"/>
    </location>
</feature>
<evidence type="ECO:0000256" key="4">
    <source>
        <dbReference type="ARBA" id="ARBA00022692"/>
    </source>
</evidence>
<keyword evidence="9" id="KW-1185">Reference proteome</keyword>
<feature type="transmembrane region" description="Helical" evidence="7">
    <location>
        <begin position="159"/>
        <end position="178"/>
    </location>
</feature>
<proteinExistence type="inferred from homology"/>
<evidence type="ECO:0000256" key="2">
    <source>
        <dbReference type="ARBA" id="ARBA00010350"/>
    </source>
</evidence>
<evidence type="ECO:0000313" key="8">
    <source>
        <dbReference type="EMBL" id="MCE2595662.1"/>
    </source>
</evidence>
<feature type="transmembrane region" description="Helical" evidence="7">
    <location>
        <begin position="132"/>
        <end position="153"/>
    </location>
</feature>
<keyword evidence="4 7" id="KW-0812">Transmembrane</keyword>
<comment type="caution">
    <text evidence="8">The sequence shown here is derived from an EMBL/GenBank/DDBJ whole genome shotgun (WGS) entry which is preliminary data.</text>
</comment>
<keyword evidence="6 7" id="KW-0472">Membrane</keyword>
<reference evidence="8 9" key="1">
    <citation type="journal article" date="2022" name="Environ. Microbiol. Rep.">
        <title>Eco-phylogenetic analyses reveal divergent evolution of vitamin B12 metabolism in the marine bacterial family 'Psychromonadaceae'.</title>
        <authorList>
            <person name="Jin X."/>
            <person name="Yang Y."/>
            <person name="Cao H."/>
            <person name="Gao B."/>
            <person name="Zhao Z."/>
        </authorList>
    </citation>
    <scope>NUCLEOTIDE SEQUENCE [LARGE SCALE GENOMIC DNA]</scope>
    <source>
        <strain evidence="8 9">MKS20</strain>
    </source>
</reference>
<protein>
    <submittedName>
        <fullName evidence="8">Bax inhibitor-1/YccA family protein</fullName>
    </submittedName>
</protein>
<comment type="similarity">
    <text evidence="2 7">Belongs to the BI1 family.</text>
</comment>
<organism evidence="8 9">
    <name type="scientific">Motilimonas cestriensis</name>
    <dbReference type="NCBI Taxonomy" id="2742685"/>
    <lineage>
        <taxon>Bacteria</taxon>
        <taxon>Pseudomonadati</taxon>
        <taxon>Pseudomonadota</taxon>
        <taxon>Gammaproteobacteria</taxon>
        <taxon>Alteromonadales</taxon>
        <taxon>Alteromonadales genera incertae sedis</taxon>
        <taxon>Motilimonas</taxon>
    </lineage>
</organism>
<dbReference type="Proteomes" id="UP001201273">
    <property type="component" value="Unassembled WGS sequence"/>
</dbReference>
<feature type="transmembrane region" description="Helical" evidence="7">
    <location>
        <begin position="190"/>
        <end position="214"/>
    </location>
</feature>
<keyword evidence="5 7" id="KW-1133">Transmembrane helix</keyword>
<name>A0ABS8WC30_9GAMM</name>
<dbReference type="RefSeq" id="WP_233053212.1">
    <property type="nucleotide sequence ID" value="NZ_JAIMJA010000012.1"/>
</dbReference>
<feature type="transmembrane region" description="Helical" evidence="7">
    <location>
        <begin position="24"/>
        <end position="43"/>
    </location>
</feature>
<evidence type="ECO:0000256" key="5">
    <source>
        <dbReference type="ARBA" id="ARBA00022989"/>
    </source>
</evidence>
<evidence type="ECO:0000256" key="1">
    <source>
        <dbReference type="ARBA" id="ARBA00004651"/>
    </source>
</evidence>
<comment type="subcellular location">
    <subcellularLocation>
        <location evidence="1">Cell membrane</location>
        <topology evidence="1">Multi-pass membrane protein</topology>
    </subcellularLocation>
</comment>
<accession>A0ABS8WC30</accession>
<keyword evidence="3" id="KW-1003">Cell membrane</keyword>
<sequence length="218" mass="23357">MNQYSQTQTVERVSETNKVLRNTYFLLGLTLAFSSIVTAVSVALMAPPVHWVVFLVGAYGLMFLTEKNRNSSLGLVFVFLFTGFMGYTLAPMIGMFLSAGAGETVLTALGGTALAFFATSAYALTTKRDLSFLNGMIVTGFVVLIVAMIANIFLAMPALSLAISSLFILFSSAVIMLTTQNIIRGGETNYISATVTLYVSIYNIFVSLLSILGIGGDD</sequence>
<feature type="transmembrane region" description="Helical" evidence="7">
    <location>
        <begin position="105"/>
        <end position="125"/>
    </location>
</feature>
<evidence type="ECO:0000256" key="3">
    <source>
        <dbReference type="ARBA" id="ARBA00022475"/>
    </source>
</evidence>
<dbReference type="InterPro" id="IPR006214">
    <property type="entry name" value="Bax_inhibitor_1-related"/>
</dbReference>
<feature type="transmembrane region" description="Helical" evidence="7">
    <location>
        <begin position="72"/>
        <end position="93"/>
    </location>
</feature>
<dbReference type="Pfam" id="PF01027">
    <property type="entry name" value="Bax1-I"/>
    <property type="match status" value="1"/>
</dbReference>
<evidence type="ECO:0000256" key="6">
    <source>
        <dbReference type="ARBA" id="ARBA00023136"/>
    </source>
</evidence>
<dbReference type="PANTHER" id="PTHR23291">
    <property type="entry name" value="BAX INHIBITOR-RELATED"/>
    <property type="match status" value="1"/>
</dbReference>
<gene>
    <name evidence="8" type="ORF">K6Y31_12655</name>
</gene>
<dbReference type="PANTHER" id="PTHR23291:SF115">
    <property type="entry name" value="MODULATOR OF FTSH PROTEASE YCCA"/>
    <property type="match status" value="1"/>
</dbReference>
<evidence type="ECO:0000313" key="9">
    <source>
        <dbReference type="Proteomes" id="UP001201273"/>
    </source>
</evidence>